<reference evidence="1 2" key="1">
    <citation type="submission" date="2022-03" db="EMBL/GenBank/DDBJ databases">
        <title>Hymenobactersp. isolated from the air.</title>
        <authorList>
            <person name="Won M."/>
            <person name="Kwon S.-W."/>
        </authorList>
    </citation>
    <scope>NUCLEOTIDE SEQUENCE [LARGE SCALE GENOMIC DNA]</scope>
    <source>
        <strain evidence="1 2">KACC 22596</strain>
    </source>
</reference>
<dbReference type="Proteomes" id="UP000831390">
    <property type="component" value="Chromosome"/>
</dbReference>
<gene>
    <name evidence="1" type="ORF">MTP16_03020</name>
</gene>
<organism evidence="1 2">
    <name type="scientific">Hymenobacter monticola</name>
    <dbReference type="NCBI Taxonomy" id="1705399"/>
    <lineage>
        <taxon>Bacteria</taxon>
        <taxon>Pseudomonadati</taxon>
        <taxon>Bacteroidota</taxon>
        <taxon>Cytophagia</taxon>
        <taxon>Cytophagales</taxon>
        <taxon>Hymenobacteraceae</taxon>
        <taxon>Hymenobacter</taxon>
    </lineage>
</organism>
<sequence>MKYNTPFYSISLGKPASEVYHTNPKCRVGQKIEPADRVSGMGDGRRECPFCFVMGQLRTTRLVDMPNPTSSAGQLATKQI</sequence>
<dbReference type="RefSeq" id="WP_243515854.1">
    <property type="nucleotide sequence ID" value="NZ_CP094534.1"/>
</dbReference>
<name>A0ABY4BA45_9BACT</name>
<evidence type="ECO:0000313" key="2">
    <source>
        <dbReference type="Proteomes" id="UP000831390"/>
    </source>
</evidence>
<proteinExistence type="predicted"/>
<keyword evidence="2" id="KW-1185">Reference proteome</keyword>
<evidence type="ECO:0000313" key="1">
    <source>
        <dbReference type="EMBL" id="UOE34633.1"/>
    </source>
</evidence>
<protein>
    <submittedName>
        <fullName evidence="1">Uncharacterized protein</fullName>
    </submittedName>
</protein>
<accession>A0ABY4BA45</accession>
<dbReference type="EMBL" id="CP094534">
    <property type="protein sequence ID" value="UOE34633.1"/>
    <property type="molecule type" value="Genomic_DNA"/>
</dbReference>